<evidence type="ECO:0000256" key="5">
    <source>
        <dbReference type="ARBA" id="ARBA00022842"/>
    </source>
</evidence>
<evidence type="ECO:0000256" key="3">
    <source>
        <dbReference type="ARBA" id="ARBA00022723"/>
    </source>
</evidence>
<keyword evidence="4" id="KW-0378">Hydrolase</keyword>
<dbReference type="GO" id="GO:0046872">
    <property type="term" value="F:metal ion binding"/>
    <property type="evidence" value="ECO:0007669"/>
    <property type="project" value="UniProtKB-KW"/>
</dbReference>
<evidence type="ECO:0000256" key="1">
    <source>
        <dbReference type="ARBA" id="ARBA00001946"/>
    </source>
</evidence>
<sequence length="283" mass="30893">MITDTFWSDLEERLLPLFTDYRDRLADLPVHLKADHTLLTEADVAAQSLIVQHIRGLEPDAVIIAEEDERSTVRDEVAQSDGRVWVIDPIDGTAEFVQQGHSEFCSVVCLLEDWRPSAAFVLAPELGAGRSPLRVTADVASRTVRIGGRPAPMPTATGQWISATRSAGTPPRVFDSAAERAGYRLKLRTTSQTVDMLRTAIDLGATTDPPLPSFDLFWRRKQKLWDGAAGIAIGTALGLRSADEHGEPLPFGPEFLSAATPTFESSVMGHPEAVAWFLDVVHA</sequence>
<evidence type="ECO:0000313" key="7">
    <source>
        <dbReference type="EMBL" id="TWF97364.1"/>
    </source>
</evidence>
<keyword evidence="5 6" id="KW-0460">Magnesium</keyword>
<keyword evidence="3 6" id="KW-0479">Metal-binding</keyword>
<dbReference type="AlphaFoldDB" id="A0A561UDB9"/>
<protein>
    <submittedName>
        <fullName evidence="7">3'(2'), 5'-bisphosphate nucleotidase</fullName>
    </submittedName>
</protein>
<dbReference type="RefSeq" id="WP_211786147.1">
    <property type="nucleotide sequence ID" value="NZ_BAAAMZ010000008.1"/>
</dbReference>
<evidence type="ECO:0000256" key="4">
    <source>
        <dbReference type="ARBA" id="ARBA00022801"/>
    </source>
</evidence>
<feature type="binding site" evidence="6">
    <location>
        <position position="88"/>
    </location>
    <ligand>
        <name>Mg(2+)</name>
        <dbReference type="ChEBI" id="CHEBI:18420"/>
        <label>1</label>
        <note>catalytic</note>
    </ligand>
</feature>
<evidence type="ECO:0000256" key="6">
    <source>
        <dbReference type="PIRSR" id="PIRSR600760-2"/>
    </source>
</evidence>
<dbReference type="Pfam" id="PF00459">
    <property type="entry name" value="Inositol_P"/>
    <property type="match status" value="1"/>
</dbReference>
<dbReference type="Gene3D" id="3.30.540.10">
    <property type="entry name" value="Fructose-1,6-Bisphosphatase, subunit A, domain 1"/>
    <property type="match status" value="2"/>
</dbReference>
<reference evidence="7 8" key="1">
    <citation type="submission" date="2019-06" db="EMBL/GenBank/DDBJ databases">
        <title>Sequencing the genomes of 1000 actinobacteria strains.</title>
        <authorList>
            <person name="Klenk H.-P."/>
        </authorList>
    </citation>
    <scope>NUCLEOTIDE SEQUENCE [LARGE SCALE GENOMIC DNA]</scope>
    <source>
        <strain evidence="7 8">DSM 44826</strain>
    </source>
</reference>
<dbReference type="InterPro" id="IPR000760">
    <property type="entry name" value="Inositol_monophosphatase-like"/>
</dbReference>
<feature type="binding site" evidence="6">
    <location>
        <position position="90"/>
    </location>
    <ligand>
        <name>Mg(2+)</name>
        <dbReference type="ChEBI" id="CHEBI:18420"/>
        <label>2</label>
    </ligand>
</feature>
<dbReference type="SUPFAM" id="SSF56655">
    <property type="entry name" value="Carbohydrate phosphatase"/>
    <property type="match status" value="1"/>
</dbReference>
<dbReference type="Gene3D" id="3.40.190.80">
    <property type="match status" value="1"/>
</dbReference>
<gene>
    <name evidence="7" type="ORF">FHX73_111144</name>
</gene>
<comment type="cofactor">
    <cofactor evidence="1 6">
        <name>Mg(2+)</name>
        <dbReference type="ChEBI" id="CHEBI:18420"/>
    </cofactor>
</comment>
<dbReference type="GO" id="GO:0016791">
    <property type="term" value="F:phosphatase activity"/>
    <property type="evidence" value="ECO:0007669"/>
    <property type="project" value="UniProtKB-ARBA"/>
</dbReference>
<comment type="caution">
    <text evidence="7">The sequence shown here is derived from an EMBL/GenBank/DDBJ whole genome shotgun (WGS) entry which is preliminary data.</text>
</comment>
<feature type="binding site" evidence="6">
    <location>
        <position position="226"/>
    </location>
    <ligand>
        <name>Mg(2+)</name>
        <dbReference type="ChEBI" id="CHEBI:18420"/>
        <label>1</label>
        <note>catalytic</note>
    </ligand>
</feature>
<comment type="similarity">
    <text evidence="2">Belongs to the inositol monophosphatase superfamily.</text>
</comment>
<dbReference type="InterPro" id="IPR051090">
    <property type="entry name" value="Inositol_monoP_superfamily"/>
</dbReference>
<dbReference type="PANTHER" id="PTHR43200">
    <property type="entry name" value="PHOSPHATASE"/>
    <property type="match status" value="1"/>
</dbReference>
<dbReference type="PRINTS" id="PR00377">
    <property type="entry name" value="IMPHPHTASES"/>
</dbReference>
<dbReference type="EMBL" id="VIWT01000001">
    <property type="protein sequence ID" value="TWF97364.1"/>
    <property type="molecule type" value="Genomic_DNA"/>
</dbReference>
<name>A0A561UDB9_9ACTN</name>
<feature type="binding site" evidence="6">
    <location>
        <position position="91"/>
    </location>
    <ligand>
        <name>Mg(2+)</name>
        <dbReference type="ChEBI" id="CHEBI:18420"/>
        <label>1</label>
        <note>catalytic</note>
    </ligand>
</feature>
<proteinExistence type="inferred from homology"/>
<keyword evidence="8" id="KW-1185">Reference proteome</keyword>
<accession>A0A561UDB9</accession>
<organism evidence="7 8">
    <name type="scientific">Kitasatospora viridis</name>
    <dbReference type="NCBI Taxonomy" id="281105"/>
    <lineage>
        <taxon>Bacteria</taxon>
        <taxon>Bacillati</taxon>
        <taxon>Actinomycetota</taxon>
        <taxon>Actinomycetes</taxon>
        <taxon>Kitasatosporales</taxon>
        <taxon>Streptomycetaceae</taxon>
        <taxon>Kitasatospora</taxon>
    </lineage>
</organism>
<dbReference type="PANTHER" id="PTHR43200:SF6">
    <property type="entry name" value="3'(2'),5'-BISPHOSPHATE NUCLEOTIDASE"/>
    <property type="match status" value="1"/>
</dbReference>
<feature type="binding site" evidence="6">
    <location>
        <position position="66"/>
    </location>
    <ligand>
        <name>Mg(2+)</name>
        <dbReference type="ChEBI" id="CHEBI:18420"/>
        <label>1</label>
        <note>catalytic</note>
    </ligand>
</feature>
<evidence type="ECO:0000256" key="2">
    <source>
        <dbReference type="ARBA" id="ARBA00009759"/>
    </source>
</evidence>
<evidence type="ECO:0000313" key="8">
    <source>
        <dbReference type="Proteomes" id="UP000317940"/>
    </source>
</evidence>
<dbReference type="Proteomes" id="UP000317940">
    <property type="component" value="Unassembled WGS sequence"/>
</dbReference>